<protein>
    <submittedName>
        <fullName evidence="2">Nuclear transport factor 2 family protein</fullName>
    </submittedName>
</protein>
<dbReference type="InterPro" id="IPR037401">
    <property type="entry name" value="SnoaL-like"/>
</dbReference>
<feature type="domain" description="SnoaL-like" evidence="1">
    <location>
        <begin position="12"/>
        <end position="122"/>
    </location>
</feature>
<dbReference type="SUPFAM" id="SSF54427">
    <property type="entry name" value="NTF2-like"/>
    <property type="match status" value="1"/>
</dbReference>
<dbReference type="InterPro" id="IPR032710">
    <property type="entry name" value="NTF2-like_dom_sf"/>
</dbReference>
<comment type="caution">
    <text evidence="2">The sequence shown here is derived from an EMBL/GenBank/DDBJ whole genome shotgun (WGS) entry which is preliminary data.</text>
</comment>
<dbReference type="AlphaFoldDB" id="A0A4U1L447"/>
<evidence type="ECO:0000313" key="3">
    <source>
        <dbReference type="Proteomes" id="UP000309138"/>
    </source>
</evidence>
<dbReference type="RefSeq" id="WP_136942852.1">
    <property type="nucleotide sequence ID" value="NZ_SWKR01000002.1"/>
</dbReference>
<evidence type="ECO:0000259" key="1">
    <source>
        <dbReference type="Pfam" id="PF12680"/>
    </source>
</evidence>
<dbReference type="EMBL" id="SWKR01000002">
    <property type="protein sequence ID" value="TKD50906.1"/>
    <property type="molecule type" value="Genomic_DNA"/>
</dbReference>
<organism evidence="2 3">
    <name type="scientific">Sphingomonas baiyangensis</name>
    <dbReference type="NCBI Taxonomy" id="2572576"/>
    <lineage>
        <taxon>Bacteria</taxon>
        <taxon>Pseudomonadati</taxon>
        <taxon>Pseudomonadota</taxon>
        <taxon>Alphaproteobacteria</taxon>
        <taxon>Sphingomonadales</taxon>
        <taxon>Sphingomonadaceae</taxon>
        <taxon>Sphingomonas</taxon>
    </lineage>
</organism>
<dbReference type="Pfam" id="PF12680">
    <property type="entry name" value="SnoaL_2"/>
    <property type="match status" value="1"/>
</dbReference>
<evidence type="ECO:0000313" key="2">
    <source>
        <dbReference type="EMBL" id="TKD50906.1"/>
    </source>
</evidence>
<keyword evidence="3" id="KW-1185">Reference proteome</keyword>
<gene>
    <name evidence="2" type="ORF">FBR43_09125</name>
</gene>
<dbReference type="Gene3D" id="3.10.450.50">
    <property type="match status" value="1"/>
</dbReference>
<proteinExistence type="predicted"/>
<reference evidence="2 3" key="1">
    <citation type="submission" date="2019-04" db="EMBL/GenBank/DDBJ databases">
        <authorList>
            <person name="Yang Y."/>
            <person name="Wei D."/>
        </authorList>
    </citation>
    <scope>NUCLEOTIDE SEQUENCE [LARGE SCALE GENOMIC DNA]</scope>
    <source>
        <strain evidence="2 3">L-1-4w-11</strain>
    </source>
</reference>
<dbReference type="OrthoDB" id="7508883at2"/>
<dbReference type="Proteomes" id="UP000309138">
    <property type="component" value="Unassembled WGS sequence"/>
</dbReference>
<sequence length="137" mass="15085">MGDPAADVARFRAYMAAFNARDYDALAGYYAEDIVLVIGNGTELRGRRAIVEFYAAVNGATTRTIEIVEALSDGILLSAELRSEFLAVADAPDFTSGPMRKGDRLAINSFAFYDLAGDRYARIRAATFRRNWMRASV</sequence>
<accession>A0A4U1L447</accession>
<name>A0A4U1L447_9SPHN</name>